<dbReference type="GeneID" id="413676"/>
<evidence type="ECO:0000256" key="1">
    <source>
        <dbReference type="SAM" id="Phobius"/>
    </source>
</evidence>
<proteinExistence type="predicted"/>
<accession>A0A7M7MLZ8</accession>
<gene>
    <name evidence="4" type="primary">LOC413676</name>
</gene>
<keyword evidence="1" id="KW-0472">Membrane</keyword>
<dbReference type="Proteomes" id="UP000005203">
    <property type="component" value="Linkage group LG8"/>
</dbReference>
<evidence type="ECO:0000313" key="2">
    <source>
        <dbReference type="EnsemblMetazoa" id="XP_026297933"/>
    </source>
</evidence>
<keyword evidence="1" id="KW-0812">Transmembrane</keyword>
<sequence length="177" mass="20738">MWNNLTCVDDFLNRAFHKLGLVVGHHPGYFVIVPVLLACICFTGYQRIHYEIDPEYLFSPINGPSKTERAIVEQYFKVNYSHRFNLGRITRPGRFGHVIITSKDGNENLLRTVVFNELRELDKTIRNAKAMYEGEEFNYSQICARWLDTCFNNDILDLHHIIEYHPYVSLNSYQICS</sequence>
<dbReference type="CTD" id="19284"/>
<feature type="transmembrane region" description="Helical" evidence="1">
    <location>
        <begin position="28"/>
        <end position="45"/>
    </location>
</feature>
<dbReference type="PANTHER" id="PTHR10796:SF92">
    <property type="entry name" value="PATCHED-RELATED, ISOFORM A"/>
    <property type="match status" value="1"/>
</dbReference>
<reference evidence="4" key="2">
    <citation type="submission" date="2025-04" db="UniProtKB">
        <authorList>
            <consortium name="RefSeq"/>
        </authorList>
    </citation>
    <scope>IDENTIFICATION</scope>
    <source>
        <strain evidence="4">DH4</strain>
        <tissue evidence="4">Whole body</tissue>
    </source>
</reference>
<evidence type="ECO:0000313" key="4">
    <source>
        <dbReference type="RefSeq" id="XP_026297933.1"/>
    </source>
</evidence>
<dbReference type="InterPro" id="IPR051697">
    <property type="entry name" value="Patched_domain-protein"/>
</dbReference>
<dbReference type="RefSeq" id="XP_026297933.1">
    <property type="nucleotide sequence ID" value="XM_026442148.1"/>
</dbReference>
<dbReference type="GO" id="GO:0030659">
    <property type="term" value="C:cytoplasmic vesicle membrane"/>
    <property type="evidence" value="ECO:0007669"/>
    <property type="project" value="TreeGrafter"/>
</dbReference>
<dbReference type="EnsemblMetazoa" id="XM_026442148">
    <property type="protein sequence ID" value="XP_026297933"/>
    <property type="gene ID" value="LOC413676"/>
</dbReference>
<dbReference type="GO" id="GO:0005886">
    <property type="term" value="C:plasma membrane"/>
    <property type="evidence" value="ECO:0007669"/>
    <property type="project" value="TreeGrafter"/>
</dbReference>
<organism evidence="2">
    <name type="scientific">Apis mellifera</name>
    <name type="common">Honeybee</name>
    <dbReference type="NCBI Taxonomy" id="7460"/>
    <lineage>
        <taxon>Eukaryota</taxon>
        <taxon>Metazoa</taxon>
        <taxon>Ecdysozoa</taxon>
        <taxon>Arthropoda</taxon>
        <taxon>Hexapoda</taxon>
        <taxon>Insecta</taxon>
        <taxon>Pterygota</taxon>
        <taxon>Neoptera</taxon>
        <taxon>Endopterygota</taxon>
        <taxon>Hymenoptera</taxon>
        <taxon>Apocrita</taxon>
        <taxon>Aculeata</taxon>
        <taxon>Apoidea</taxon>
        <taxon>Anthophila</taxon>
        <taxon>Apidae</taxon>
        <taxon>Apis</taxon>
    </lineage>
</organism>
<evidence type="ECO:0000313" key="3">
    <source>
        <dbReference type="Proteomes" id="UP000005203"/>
    </source>
</evidence>
<name>A0A7M7MLZ8_APIME</name>
<dbReference type="OrthoDB" id="6510177at2759"/>
<keyword evidence="3" id="KW-1185">Reference proteome</keyword>
<protein>
    <submittedName>
        <fullName evidence="4">Patched domain-containing protein 4 isoform X3</fullName>
    </submittedName>
</protein>
<dbReference type="PANTHER" id="PTHR10796">
    <property type="entry name" value="PATCHED-RELATED"/>
    <property type="match status" value="1"/>
</dbReference>
<keyword evidence="1" id="KW-1133">Transmembrane helix</keyword>
<dbReference type="AlphaFoldDB" id="A0A7M7MLZ8"/>
<accession>A0A8B8H2W6</accession>
<reference evidence="2" key="1">
    <citation type="submission" date="2021-01" db="UniProtKB">
        <authorList>
            <consortium name="EnsemblMetazoa"/>
        </authorList>
    </citation>
    <scope>IDENTIFICATION</scope>
    <source>
        <strain evidence="2">DH4</strain>
    </source>
</reference>